<dbReference type="VEuPathDB" id="FungiDB:CIMG_11313"/>
<dbReference type="Proteomes" id="UP000001261">
    <property type="component" value="Unassembled WGS sequence"/>
</dbReference>
<accession>A0A0D8JUZ1</accession>
<evidence type="ECO:0000256" key="1">
    <source>
        <dbReference type="SAM" id="MobiDB-lite"/>
    </source>
</evidence>
<gene>
    <name evidence="2" type="ORF">CIMG_11313</name>
</gene>
<sequence length="76" mass="8732">MVLGLTLLIEPLMRKKINNLGSISPYPKIQRSLVLRRFSVHCLNNERSECSFGETSSELVSAGRPYQHGEPHRWPR</sequence>
<organism evidence="2 3">
    <name type="scientific">Coccidioides immitis (strain RS)</name>
    <name type="common">Valley fever fungus</name>
    <dbReference type="NCBI Taxonomy" id="246410"/>
    <lineage>
        <taxon>Eukaryota</taxon>
        <taxon>Fungi</taxon>
        <taxon>Dikarya</taxon>
        <taxon>Ascomycota</taxon>
        <taxon>Pezizomycotina</taxon>
        <taxon>Eurotiomycetes</taxon>
        <taxon>Eurotiomycetidae</taxon>
        <taxon>Onygenales</taxon>
        <taxon>Onygenaceae</taxon>
        <taxon>Coccidioides</taxon>
    </lineage>
</organism>
<feature type="compositionally biased region" description="Basic and acidic residues" evidence="1">
    <location>
        <begin position="67"/>
        <end position="76"/>
    </location>
</feature>
<name>A0A0D8JUZ1_COCIM</name>
<protein>
    <submittedName>
        <fullName evidence="2">Uncharacterized protein</fullName>
    </submittedName>
</protein>
<evidence type="ECO:0000313" key="2">
    <source>
        <dbReference type="EMBL" id="KJF60974.1"/>
    </source>
</evidence>
<proteinExistence type="predicted"/>
<feature type="region of interest" description="Disordered" evidence="1">
    <location>
        <begin position="54"/>
        <end position="76"/>
    </location>
</feature>
<dbReference type="AlphaFoldDB" id="A0A0D8JUZ1"/>
<reference evidence="3" key="2">
    <citation type="journal article" date="2010" name="Genome Res.">
        <title>Population genomic sequencing of Coccidioides fungi reveals recent hybridization and transposon control.</title>
        <authorList>
            <person name="Neafsey D.E."/>
            <person name="Barker B.M."/>
            <person name="Sharpton T.J."/>
            <person name="Stajich J.E."/>
            <person name="Park D.J."/>
            <person name="Whiston E."/>
            <person name="Hung C.-Y."/>
            <person name="McMahan C."/>
            <person name="White J."/>
            <person name="Sykes S."/>
            <person name="Heiman D."/>
            <person name="Young S."/>
            <person name="Zeng Q."/>
            <person name="Abouelleil A."/>
            <person name="Aftuck L."/>
            <person name="Bessette D."/>
            <person name="Brown A."/>
            <person name="FitzGerald M."/>
            <person name="Lui A."/>
            <person name="Macdonald J.P."/>
            <person name="Priest M."/>
            <person name="Orbach M.J."/>
            <person name="Galgiani J.N."/>
            <person name="Kirkland T.N."/>
            <person name="Cole G.T."/>
            <person name="Birren B.W."/>
            <person name="Henn M.R."/>
            <person name="Taylor J.W."/>
            <person name="Rounsley S.D."/>
        </authorList>
    </citation>
    <scope>GENOME REANNOTATION</scope>
    <source>
        <strain evidence="3">RS</strain>
    </source>
</reference>
<dbReference type="RefSeq" id="XP_012213827.1">
    <property type="nucleotide sequence ID" value="XM_012358404.1"/>
</dbReference>
<keyword evidence="3" id="KW-1185">Reference proteome</keyword>
<dbReference type="KEGG" id="cim:CIMG_11313"/>
<reference evidence="3" key="1">
    <citation type="journal article" date="2009" name="Genome Res.">
        <title>Comparative genomic analyses of the human fungal pathogens Coccidioides and their relatives.</title>
        <authorList>
            <person name="Sharpton T.J."/>
            <person name="Stajich J.E."/>
            <person name="Rounsley S.D."/>
            <person name="Gardner M.J."/>
            <person name="Wortman J.R."/>
            <person name="Jordar V.S."/>
            <person name="Maiti R."/>
            <person name="Kodira C.D."/>
            <person name="Neafsey D.E."/>
            <person name="Zeng Q."/>
            <person name="Hung C.-Y."/>
            <person name="McMahan C."/>
            <person name="Muszewska A."/>
            <person name="Grynberg M."/>
            <person name="Mandel M.A."/>
            <person name="Kellner E.M."/>
            <person name="Barker B.M."/>
            <person name="Galgiani J.N."/>
            <person name="Orbach M.J."/>
            <person name="Kirkland T.N."/>
            <person name="Cole G.T."/>
            <person name="Henn M.R."/>
            <person name="Birren B.W."/>
            <person name="Taylor J.W."/>
        </authorList>
    </citation>
    <scope>NUCLEOTIDE SEQUENCE [LARGE SCALE GENOMIC DNA]</scope>
    <source>
        <strain evidence="3">RS</strain>
    </source>
</reference>
<dbReference type="InParanoid" id="A0A0D8JUZ1"/>
<evidence type="ECO:0000313" key="3">
    <source>
        <dbReference type="Proteomes" id="UP000001261"/>
    </source>
</evidence>
<dbReference type="GeneID" id="24163655"/>
<dbReference type="EMBL" id="GG704914">
    <property type="protein sequence ID" value="KJF60974.1"/>
    <property type="molecule type" value="Genomic_DNA"/>
</dbReference>